<feature type="region of interest" description="Disordered" evidence="12">
    <location>
        <begin position="1"/>
        <end position="58"/>
    </location>
</feature>
<feature type="domain" description="C2" evidence="13">
    <location>
        <begin position="331"/>
        <end position="454"/>
    </location>
</feature>
<keyword evidence="4 11" id="KW-0443">Lipid metabolism</keyword>
<comment type="subcellular location">
    <subcellularLocation>
        <location evidence="11">Golgi apparatus membrane</location>
        <topology evidence="11">Peripheral membrane protein</topology>
        <orientation evidence="11">Cytoplasmic side</orientation>
    </subcellularLocation>
    <subcellularLocation>
        <location evidence="11">Endosome membrane</location>
        <topology evidence="11">Peripheral membrane protein</topology>
        <orientation evidence="11">Cytoplasmic side</orientation>
    </subcellularLocation>
</comment>
<dbReference type="InterPro" id="IPR000008">
    <property type="entry name" value="C2_dom"/>
</dbReference>
<evidence type="ECO:0000256" key="11">
    <source>
        <dbReference type="HAMAP-Rule" id="MF_03209"/>
    </source>
</evidence>
<comment type="domain">
    <text evidence="11">The C2 domains have an essential, but non-catalytic function. They may facilitate interactions with other proteins and are required for lipid transport function.</text>
</comment>
<dbReference type="CDD" id="cd00030">
    <property type="entry name" value="C2"/>
    <property type="match status" value="1"/>
</dbReference>
<dbReference type="InterPro" id="IPR016024">
    <property type="entry name" value="ARM-type_fold"/>
</dbReference>
<dbReference type="InterPro" id="IPR033177">
    <property type="entry name" value="PSD-B"/>
</dbReference>
<evidence type="ECO:0000256" key="9">
    <source>
        <dbReference type="ARBA" id="ARBA00023264"/>
    </source>
</evidence>
<evidence type="ECO:0000256" key="2">
    <source>
        <dbReference type="ARBA" id="ARBA00022516"/>
    </source>
</evidence>
<comment type="pathway">
    <text evidence="1">Lipid metabolism.</text>
</comment>
<evidence type="ECO:0000256" key="5">
    <source>
        <dbReference type="ARBA" id="ARBA00023136"/>
    </source>
</evidence>
<dbReference type="SUPFAM" id="SSF49562">
    <property type="entry name" value="C2 domain (Calcium/lipid-binding domain, CaLB)"/>
    <property type="match status" value="2"/>
</dbReference>
<comment type="cofactor">
    <cofactor evidence="11">
        <name>pyruvate</name>
        <dbReference type="ChEBI" id="CHEBI:15361"/>
    </cofactor>
    <text evidence="11">Binds 1 pyruvoyl group covalently per subunit.</text>
</comment>
<dbReference type="Proteomes" id="UP001473302">
    <property type="component" value="Unassembled WGS sequence"/>
</dbReference>
<organism evidence="14 15">
    <name type="scientific">Mucor flavus</name>
    <dbReference type="NCBI Taxonomy" id="439312"/>
    <lineage>
        <taxon>Eukaryota</taxon>
        <taxon>Fungi</taxon>
        <taxon>Fungi incertae sedis</taxon>
        <taxon>Mucoromycota</taxon>
        <taxon>Mucoromycotina</taxon>
        <taxon>Mucoromycetes</taxon>
        <taxon>Mucorales</taxon>
        <taxon>Mucorineae</taxon>
        <taxon>Mucoraceae</taxon>
        <taxon>Mucor</taxon>
    </lineage>
</organism>
<evidence type="ECO:0000256" key="12">
    <source>
        <dbReference type="SAM" id="MobiDB-lite"/>
    </source>
</evidence>
<dbReference type="PROSITE" id="PS00018">
    <property type="entry name" value="EF_HAND_1"/>
    <property type="match status" value="1"/>
</dbReference>
<reference evidence="14 15" key="1">
    <citation type="submission" date="2024-04" db="EMBL/GenBank/DDBJ databases">
        <title>genome sequences of Mucor flavus KT1a and Helicostylum pulchrum KT1b strains isolated from the surface of a dry-aged beef.</title>
        <authorList>
            <person name="Toyotome T."/>
            <person name="Hosono M."/>
            <person name="Torimaru M."/>
            <person name="Fukuda K."/>
            <person name="Mikami N."/>
        </authorList>
    </citation>
    <scope>NUCLEOTIDE SEQUENCE [LARGE SCALE GENOMIC DNA]</scope>
    <source>
        <strain evidence="14 15">KT1a</strain>
    </source>
</reference>
<dbReference type="InterPro" id="IPR018247">
    <property type="entry name" value="EF_Hand_1_Ca_BS"/>
</dbReference>
<evidence type="ECO:0000256" key="1">
    <source>
        <dbReference type="ARBA" id="ARBA00005189"/>
    </source>
</evidence>
<feature type="active site" description="Charge relay system; for autoendoproteolytic cleavage activity" evidence="11">
    <location>
        <position position="975"/>
    </location>
</feature>
<dbReference type="SUPFAM" id="SSF48371">
    <property type="entry name" value="ARM repeat"/>
    <property type="match status" value="1"/>
</dbReference>
<keyword evidence="6 11" id="KW-0865">Zymogen</keyword>
<feature type="compositionally biased region" description="Basic residues" evidence="12">
    <location>
        <begin position="1"/>
        <end position="10"/>
    </location>
</feature>
<dbReference type="PANTHER" id="PTHR10067:SF17">
    <property type="entry name" value="PHOSPHATIDYLSERINE DECARBOXYLASE PROENZYME 2"/>
    <property type="match status" value="1"/>
</dbReference>
<comment type="subunit">
    <text evidence="11">Heterodimer of a large membrane-associated beta subunit and a small pyruvoyl-containing alpha subunit.</text>
</comment>
<keyword evidence="11" id="KW-0333">Golgi apparatus</keyword>
<evidence type="ECO:0000256" key="10">
    <source>
        <dbReference type="ARBA" id="ARBA00023317"/>
    </source>
</evidence>
<keyword evidence="15" id="KW-1185">Reference proteome</keyword>
<dbReference type="PANTHER" id="PTHR10067">
    <property type="entry name" value="PHOSPHATIDYLSERINE DECARBOXYLASE"/>
    <property type="match status" value="1"/>
</dbReference>
<dbReference type="NCBIfam" id="TIGR00163">
    <property type="entry name" value="PS_decarb"/>
    <property type="match status" value="1"/>
</dbReference>
<feature type="compositionally biased region" description="Basic and acidic residues" evidence="12">
    <location>
        <begin position="597"/>
        <end position="606"/>
    </location>
</feature>
<dbReference type="EMBL" id="BAABUK010000049">
    <property type="protein sequence ID" value="GAA5817755.1"/>
    <property type="molecule type" value="Genomic_DNA"/>
</dbReference>
<keyword evidence="5 11" id="KW-0472">Membrane</keyword>
<feature type="region of interest" description="Disordered" evidence="12">
    <location>
        <begin position="597"/>
        <end position="684"/>
    </location>
</feature>
<feature type="compositionally biased region" description="Acidic residues" evidence="12">
    <location>
        <begin position="617"/>
        <end position="668"/>
    </location>
</feature>
<feature type="compositionally biased region" description="Low complexity" evidence="12">
    <location>
        <begin position="42"/>
        <end position="58"/>
    </location>
</feature>
<comment type="PTM">
    <text evidence="11">Is synthesized initially as an inactive proenzyme. Formation of the active enzyme involves a self-maturation process in which the active site pyruvoyl group is generated from an internal serine residue via an autocatalytic post-translational modification. Two non-identical subunits are generated from the proenzyme in this reaction, and the pyruvate is formed at the N-terminus of the alpha chain, which is derived from the carboxyl end of the proenzyme. The autoendoproteolytic cleavage occurs by a canonical serine protease mechanism, in which the side chain hydroxyl group of the serine supplies its oxygen atom to form the C-terminus of the beta chain, while the remainder of the serine residue undergoes an oxidative deamination to produce ammonia and the pyruvoyl prosthetic group on the alpha chain. During this reaction, the Ser that is part of the protease active site of the proenzyme becomes the pyruvoyl prosthetic group, which constitutes an essential element of the active site of the mature decarboxylase.</text>
</comment>
<dbReference type="InterPro" id="IPR033179">
    <property type="entry name" value="PSD_type2_pro"/>
</dbReference>
<keyword evidence="10 11" id="KW-0670">Pyruvate</keyword>
<evidence type="ECO:0000313" key="15">
    <source>
        <dbReference type="Proteomes" id="UP001473302"/>
    </source>
</evidence>
<feature type="region of interest" description="Disordered" evidence="12">
    <location>
        <begin position="261"/>
        <end position="340"/>
    </location>
</feature>
<dbReference type="Pfam" id="PF00168">
    <property type="entry name" value="C2"/>
    <property type="match status" value="2"/>
</dbReference>
<keyword evidence="7 11" id="KW-0594">Phospholipid biosynthesis</keyword>
<feature type="active site" description="Charge relay system; for autoendoproteolytic cleavage activity" evidence="11">
    <location>
        <position position="919"/>
    </location>
</feature>
<comment type="catalytic activity">
    <reaction evidence="11">
        <text>a 1,2-diacyl-sn-glycero-3-phospho-L-serine + H(+) = a 1,2-diacyl-sn-glycero-3-phosphoethanolamine + CO2</text>
        <dbReference type="Rhea" id="RHEA:20828"/>
        <dbReference type="ChEBI" id="CHEBI:15378"/>
        <dbReference type="ChEBI" id="CHEBI:16526"/>
        <dbReference type="ChEBI" id="CHEBI:57262"/>
        <dbReference type="ChEBI" id="CHEBI:64612"/>
        <dbReference type="EC" id="4.1.1.65"/>
    </reaction>
</comment>
<feature type="active site" description="Schiff-base intermediate with substrate; via pyruvic acid; for decarboxylase activity" evidence="11">
    <location>
        <position position="1062"/>
    </location>
</feature>
<feature type="chain" id="PRO_5044946435" description="Phosphatidylserine decarboxylase 2 alpha chain" evidence="11">
    <location>
        <begin position="1062"/>
        <end position="1101"/>
    </location>
</feature>
<dbReference type="Pfam" id="PF02666">
    <property type="entry name" value="PS_Dcarbxylase"/>
    <property type="match status" value="1"/>
</dbReference>
<proteinExistence type="inferred from homology"/>
<feature type="compositionally biased region" description="Polar residues" evidence="12">
    <location>
        <begin position="301"/>
        <end position="314"/>
    </location>
</feature>
<comment type="similarity">
    <text evidence="11">Belongs to the phosphatidylserine decarboxylase family. PSD-B subfamily. Eukaryotic type II sub-subfamily.</text>
</comment>
<evidence type="ECO:0000256" key="8">
    <source>
        <dbReference type="ARBA" id="ARBA00023239"/>
    </source>
</evidence>
<feature type="domain" description="C2" evidence="13">
    <location>
        <begin position="53"/>
        <end position="179"/>
    </location>
</feature>
<keyword evidence="9 11" id="KW-1208">Phospholipid metabolism</keyword>
<name>A0ABP9ZF72_9FUNG</name>
<keyword evidence="3 11" id="KW-0210">Decarboxylase</keyword>
<dbReference type="SMART" id="SM00239">
    <property type="entry name" value="C2"/>
    <property type="match status" value="2"/>
</dbReference>
<feature type="active site" description="Charge relay system; for autoendoproteolytic cleavage activity" evidence="11">
    <location>
        <position position="1062"/>
    </location>
</feature>
<feature type="compositionally biased region" description="Polar residues" evidence="12">
    <location>
        <begin position="671"/>
        <end position="680"/>
    </location>
</feature>
<comment type="function">
    <text evidence="11">Catalyzes the formation of phosphatidylethanolamine (PtdEtn) from phosphatidylserine (PtdSer). Plays a central role in phospholipid metabolism and in the interorganelle trafficking of phosphatidylserine.</text>
</comment>
<feature type="site" description="Cleavage (non-hydrolytic); by autocatalysis" evidence="11">
    <location>
        <begin position="1061"/>
        <end position="1062"/>
    </location>
</feature>
<dbReference type="InterPro" id="IPR003817">
    <property type="entry name" value="PS_Dcarbxylase"/>
</dbReference>
<sequence>MESPNNHRRSSSANDALSPTSHRRIPFVHRLSSFRRNHHSRTSSNSSHISSSLSDTTNTKAEEDIVASDLILKVAIVRGRSLAREDEANIPNPYVNVRCGGIRQRTDTIKKSCDPEWLCTFEFNLSNDIIGHKKRLRALKNHGLSVTVYSKDRFSSIFLGQVSWSLDQLFQNQSIAFDENTAKWFPLSQTSQKKRFHLRKKREDAVDTSATSDTDQAEICIQYGLVYQSEQGMAIPTTTNTMEEDWQYLLNHQDLITDSASISTSPVQPSPVMMQESTSSSTFSSRFKRNPSQLKLKKDNSMSSLHSLNPSATTTKRKKLRNKFSRRRNRNRNSKRKSTAYAKFQSDIMGITFLEIESAKDLPPERNMTRTGFDMDPFVIVTYGTSTFRTRAIRHNLNPTWNEKLFFHVRNSQENYKIKFAVYDKDKFSNNDFVASQEITISDIIQKMPSPPSTPVPISDTEETPSDEIDRCMGRHTMSLKLANAEKWQHSIHPTLTIRAKFVPYVEIRKMFWVALAKTCDGDNSNTMSRIEVQTMLETLGSNISESTLTQFWTDHGKDLSQDLTMEELVESLENCMQHADETQMRRRNGYAIVEEGKDVPVDSKENATVNPFFMASDDDEDDEDDDEEQYDEEDESDEDDDDDDDEDDDDEEDYFTSLGEYEDDDDDLLHSNSTTTNPHSPDEADYEALAEADGVQYINGPLKDLELKDDDDEHKRPSKPSHEKVIRLTECPICHKPNLGKRGQMDIVTHVATCAANDWTTVDRFLMGNFGTEAQAQRKWFVKLVNKVGYGRYSAGKNNANIIVQDRATGQLIDERMSVYIRLGMRLVYKGMSSGIQSKTAKKILANMSRKQGRRFDNPLSTKEIPSFIKFHQLDMTQVLEPTENFKTFNEFFYRKLKPGSRPCDSPDNKNVVVSPADCRMMAFPTIDSATNIWIKGTEFSIAKLLDDPTEAEAFEGGALAIFRLAPQDYHRYHSPVDGVIRKIHSVEGQYYTVNPMAIRTTLDVYGDNKRDIVHMDTAVFGKVSIVCIGAMMVGSIILTAGVGDYLARTDELGYFAFGGSTLVVLFEKNAILFDDDLIENGTNSLETLVRVGNHIGIHP</sequence>
<comment type="caution">
    <text evidence="14">The sequence shown here is derived from an EMBL/GenBank/DDBJ whole genome shotgun (WGS) entry which is preliminary data.</text>
</comment>
<feature type="compositionally biased region" description="Polar residues" evidence="12">
    <location>
        <begin position="11"/>
        <end position="20"/>
    </location>
</feature>
<feature type="modified residue" description="Pyruvic acid (Ser); by autocatalysis" evidence="11">
    <location>
        <position position="1062"/>
    </location>
</feature>
<feature type="chain" id="PRO_5044946436" description="Phosphatidylserine decarboxylase 2 beta chain" evidence="11">
    <location>
        <begin position="1"/>
        <end position="1061"/>
    </location>
</feature>
<dbReference type="Gene3D" id="2.60.40.150">
    <property type="entry name" value="C2 domain"/>
    <property type="match status" value="2"/>
</dbReference>
<feature type="compositionally biased region" description="Basic residues" evidence="12">
    <location>
        <begin position="315"/>
        <end position="338"/>
    </location>
</feature>
<dbReference type="PROSITE" id="PS50004">
    <property type="entry name" value="C2"/>
    <property type="match status" value="2"/>
</dbReference>
<dbReference type="EC" id="4.1.1.65" evidence="11"/>
<evidence type="ECO:0000256" key="7">
    <source>
        <dbReference type="ARBA" id="ARBA00023209"/>
    </source>
</evidence>
<protein>
    <recommendedName>
        <fullName evidence="11">Phosphatidylserine decarboxylase proenzyme 2</fullName>
        <ecNumber evidence="11">4.1.1.65</ecNumber>
    </recommendedName>
    <component>
        <recommendedName>
            <fullName evidence="11">Phosphatidylserine decarboxylase 2 beta chain</fullName>
        </recommendedName>
    </component>
    <component>
        <recommendedName>
            <fullName evidence="11">Phosphatidylserine decarboxylase 2 alpha chain</fullName>
        </recommendedName>
    </component>
</protein>
<keyword evidence="8 11" id="KW-0456">Lyase</keyword>
<accession>A0ABP9ZF72</accession>
<evidence type="ECO:0000313" key="14">
    <source>
        <dbReference type="EMBL" id="GAA5817755.1"/>
    </source>
</evidence>
<dbReference type="InterPro" id="IPR035892">
    <property type="entry name" value="C2_domain_sf"/>
</dbReference>
<keyword evidence="11" id="KW-0967">Endosome</keyword>
<evidence type="ECO:0000256" key="3">
    <source>
        <dbReference type="ARBA" id="ARBA00022793"/>
    </source>
</evidence>
<keyword evidence="2 11" id="KW-0444">Lipid biosynthesis</keyword>
<evidence type="ECO:0000259" key="13">
    <source>
        <dbReference type="PROSITE" id="PS50004"/>
    </source>
</evidence>
<dbReference type="HAMAP" id="MF_00663">
    <property type="entry name" value="PS_decarb_PSD_B_type2"/>
    <property type="match status" value="1"/>
</dbReference>
<feature type="compositionally biased region" description="Basic residues" evidence="12">
    <location>
        <begin position="21"/>
        <end position="41"/>
    </location>
</feature>
<gene>
    <name evidence="11" type="primary">PSD2</name>
    <name evidence="14" type="ORF">MFLAVUS_011308</name>
</gene>
<evidence type="ECO:0000256" key="4">
    <source>
        <dbReference type="ARBA" id="ARBA00023098"/>
    </source>
</evidence>
<evidence type="ECO:0000256" key="6">
    <source>
        <dbReference type="ARBA" id="ARBA00023145"/>
    </source>
</evidence>
<comment type="pathway">
    <text evidence="11">Phospholipid metabolism; phosphatidylethanolamine biosynthesis; phosphatidylethanolamine from CDP-diacylglycerol: step 2/2.</text>
</comment>